<gene>
    <name evidence="2" type="ORF">N7515_006199</name>
</gene>
<protein>
    <submittedName>
        <fullName evidence="2">Uncharacterized protein</fullName>
    </submittedName>
</protein>
<proteinExistence type="predicted"/>
<dbReference type="EMBL" id="JAPQKL010000005">
    <property type="protein sequence ID" value="KAJ5130160.1"/>
    <property type="molecule type" value="Genomic_DNA"/>
</dbReference>
<comment type="caution">
    <text evidence="2">The sequence shown here is derived from an EMBL/GenBank/DDBJ whole genome shotgun (WGS) entry which is preliminary data.</text>
</comment>
<dbReference type="RefSeq" id="XP_056520539.1">
    <property type="nucleotide sequence ID" value="XM_056666943.1"/>
</dbReference>
<dbReference type="OrthoDB" id="3431997at2759"/>
<sequence length="223" mass="24884">MSSRSSTRSGSDASVPPIDDNGPSRAYNILRPMLHRHYDIKSADDQPLFYGEVSEFTPSKPDLILYAGANGQAPVVAVSKFQKMSGSCKLGLGDPDDINSVKWEDMTREVIYKSRYRIETTIQHQFARTEGERRSFLWKRTRSVGVDDSAPSKWTTQNYKLVDEQTEQIVAVFTGTKRPGKVGKLQIRAEYGTDFDRMVLISCLSLCEKARRRRHGAGSGGGG</sequence>
<dbReference type="Proteomes" id="UP001149079">
    <property type="component" value="Unassembled WGS sequence"/>
</dbReference>
<name>A0A9W9L0V7_9EURO</name>
<feature type="compositionally biased region" description="Low complexity" evidence="1">
    <location>
        <begin position="1"/>
        <end position="14"/>
    </location>
</feature>
<accession>A0A9W9L0V7</accession>
<feature type="region of interest" description="Disordered" evidence="1">
    <location>
        <begin position="1"/>
        <end position="25"/>
    </location>
</feature>
<evidence type="ECO:0000256" key="1">
    <source>
        <dbReference type="SAM" id="MobiDB-lite"/>
    </source>
</evidence>
<dbReference type="AlphaFoldDB" id="A0A9W9L0V7"/>
<reference evidence="2" key="2">
    <citation type="journal article" date="2023" name="IMA Fungus">
        <title>Comparative genomic study of the Penicillium genus elucidates a diverse pangenome and 15 lateral gene transfer events.</title>
        <authorList>
            <person name="Petersen C."/>
            <person name="Sorensen T."/>
            <person name="Nielsen M.R."/>
            <person name="Sondergaard T.E."/>
            <person name="Sorensen J.L."/>
            <person name="Fitzpatrick D.A."/>
            <person name="Frisvad J.C."/>
            <person name="Nielsen K.L."/>
        </authorList>
    </citation>
    <scope>NUCLEOTIDE SEQUENCE</scope>
    <source>
        <strain evidence="2">IBT 22155</strain>
    </source>
</reference>
<keyword evidence="3" id="KW-1185">Reference proteome</keyword>
<reference evidence="2" key="1">
    <citation type="submission" date="2022-11" db="EMBL/GenBank/DDBJ databases">
        <authorList>
            <person name="Petersen C."/>
        </authorList>
    </citation>
    <scope>NUCLEOTIDE SEQUENCE</scope>
    <source>
        <strain evidence="2">IBT 22155</strain>
    </source>
</reference>
<organism evidence="2 3">
    <name type="scientific">Penicillium bovifimosum</name>
    <dbReference type="NCBI Taxonomy" id="126998"/>
    <lineage>
        <taxon>Eukaryota</taxon>
        <taxon>Fungi</taxon>
        <taxon>Dikarya</taxon>
        <taxon>Ascomycota</taxon>
        <taxon>Pezizomycotina</taxon>
        <taxon>Eurotiomycetes</taxon>
        <taxon>Eurotiomycetidae</taxon>
        <taxon>Eurotiales</taxon>
        <taxon>Aspergillaceae</taxon>
        <taxon>Penicillium</taxon>
    </lineage>
</organism>
<dbReference type="GeneID" id="81406113"/>
<evidence type="ECO:0000313" key="3">
    <source>
        <dbReference type="Proteomes" id="UP001149079"/>
    </source>
</evidence>
<evidence type="ECO:0000313" key="2">
    <source>
        <dbReference type="EMBL" id="KAJ5130160.1"/>
    </source>
</evidence>